<name>A0A830DIT3_9LAMI</name>
<dbReference type="InterPro" id="IPR038499">
    <property type="entry name" value="BRO1_sf"/>
</dbReference>
<dbReference type="PANTHER" id="PTHR23032">
    <property type="entry name" value="BRO1 DOMAIN-CONTAINING PROTEIN BROX"/>
    <property type="match status" value="1"/>
</dbReference>
<dbReference type="InterPro" id="IPR038898">
    <property type="entry name" value="BROX"/>
</dbReference>
<accession>A0A830DIT3</accession>
<reference evidence="3" key="1">
    <citation type="submission" date="2020-07" db="EMBL/GenBank/DDBJ databases">
        <title>Ethylene signaling mediates host invasion by parasitic plants.</title>
        <authorList>
            <person name="Yoshida S."/>
        </authorList>
    </citation>
    <scope>NUCLEOTIDE SEQUENCE</scope>
    <source>
        <strain evidence="3">Okayama</strain>
    </source>
</reference>
<dbReference type="Proteomes" id="UP000653305">
    <property type="component" value="Unassembled WGS sequence"/>
</dbReference>
<comment type="caution">
    <text evidence="3">The sequence shown here is derived from an EMBL/GenBank/DDBJ whole genome shotgun (WGS) entry which is preliminary data.</text>
</comment>
<evidence type="ECO:0000256" key="1">
    <source>
        <dbReference type="ARBA" id="ARBA00008901"/>
    </source>
</evidence>
<sequence length="219" mass="24575">DLVQSATLFRKAAGVYNYLAKEVPIFITRAEDKIPEAVSNVSSIMSLVCLADAQAVAARKSEENGNSGALLVKLHYGITEFLSEAIELLQATLKDCKDISSRLLDYTMSCKTLHELKCYKHLAENLKDEGKIGTAIGVLCRELSSAKKSAPKDETWRLVFRQVTDDLSLVLRKFEHENEFVWHEKVPSKYELPLAQGVKIVSLIPYQPQKCEKTLVFKL</sequence>
<comment type="similarity">
    <text evidence="1">Belongs to the BROX family.</text>
</comment>
<protein>
    <submittedName>
        <fullName evidence="3">Bro1 domain-containing protein brox</fullName>
    </submittedName>
</protein>
<feature type="non-terminal residue" evidence="3">
    <location>
        <position position="1"/>
    </location>
</feature>
<dbReference type="PROSITE" id="PS51180">
    <property type="entry name" value="BRO1"/>
    <property type="match status" value="1"/>
</dbReference>
<dbReference type="OrthoDB" id="10266451at2759"/>
<feature type="domain" description="BRO1" evidence="2">
    <location>
        <begin position="1"/>
        <end position="219"/>
    </location>
</feature>
<dbReference type="Pfam" id="PF03097">
    <property type="entry name" value="BRO1"/>
    <property type="match status" value="1"/>
</dbReference>
<evidence type="ECO:0000259" key="2">
    <source>
        <dbReference type="PROSITE" id="PS51180"/>
    </source>
</evidence>
<dbReference type="InterPro" id="IPR004328">
    <property type="entry name" value="BRO1_dom"/>
</dbReference>
<evidence type="ECO:0000313" key="3">
    <source>
        <dbReference type="EMBL" id="GFQ08025.1"/>
    </source>
</evidence>
<evidence type="ECO:0000313" key="4">
    <source>
        <dbReference type="Proteomes" id="UP000653305"/>
    </source>
</evidence>
<dbReference type="AlphaFoldDB" id="A0A830DIT3"/>
<proteinExistence type="inferred from homology"/>
<organism evidence="3 4">
    <name type="scientific">Phtheirospermum japonicum</name>
    <dbReference type="NCBI Taxonomy" id="374723"/>
    <lineage>
        <taxon>Eukaryota</taxon>
        <taxon>Viridiplantae</taxon>
        <taxon>Streptophyta</taxon>
        <taxon>Embryophyta</taxon>
        <taxon>Tracheophyta</taxon>
        <taxon>Spermatophyta</taxon>
        <taxon>Magnoliopsida</taxon>
        <taxon>eudicotyledons</taxon>
        <taxon>Gunneridae</taxon>
        <taxon>Pentapetalae</taxon>
        <taxon>asterids</taxon>
        <taxon>lamiids</taxon>
        <taxon>Lamiales</taxon>
        <taxon>Orobanchaceae</taxon>
        <taxon>Orobanchaceae incertae sedis</taxon>
        <taxon>Phtheirospermum</taxon>
    </lineage>
</organism>
<gene>
    <name evidence="3" type="ORF">PHJA_002946500</name>
</gene>
<dbReference type="EMBL" id="BMAC01002677">
    <property type="protein sequence ID" value="GFQ08025.1"/>
    <property type="molecule type" value="Genomic_DNA"/>
</dbReference>
<dbReference type="PANTHER" id="PTHR23032:SF20">
    <property type="entry name" value="ENDOSOMAL TARGETING BRO1-LIKE DOMAIN-CONTAINING PROTEIN"/>
    <property type="match status" value="1"/>
</dbReference>
<dbReference type="Gene3D" id="1.25.40.280">
    <property type="entry name" value="alix/aip1 like domains"/>
    <property type="match status" value="1"/>
</dbReference>
<keyword evidence="4" id="KW-1185">Reference proteome</keyword>